<dbReference type="Gene3D" id="1.10.357.70">
    <property type="entry name" value="Exocyst complex component Sec6, C-terminal domain"/>
    <property type="match status" value="1"/>
</dbReference>
<dbReference type="KEGG" id="nss:113420328"/>
<evidence type="ECO:0000256" key="2">
    <source>
        <dbReference type="SAM" id="MobiDB-lite"/>
    </source>
</evidence>
<dbReference type="GO" id="GO:0051601">
    <property type="term" value="P:exocyst localization"/>
    <property type="evidence" value="ECO:0007669"/>
    <property type="project" value="TreeGrafter"/>
</dbReference>
<keyword evidence="3" id="KW-1185">Reference proteome</keyword>
<evidence type="ECO:0000313" key="4">
    <source>
        <dbReference type="RefSeq" id="XP_026535963.1"/>
    </source>
</evidence>
<organism evidence="3 4">
    <name type="scientific">Notechis scutatus</name>
    <name type="common">mainland tiger snake</name>
    <dbReference type="NCBI Taxonomy" id="8663"/>
    <lineage>
        <taxon>Eukaryota</taxon>
        <taxon>Metazoa</taxon>
        <taxon>Chordata</taxon>
        <taxon>Craniata</taxon>
        <taxon>Vertebrata</taxon>
        <taxon>Euteleostomi</taxon>
        <taxon>Lepidosauria</taxon>
        <taxon>Squamata</taxon>
        <taxon>Bifurcata</taxon>
        <taxon>Unidentata</taxon>
        <taxon>Episquamata</taxon>
        <taxon>Toxicofera</taxon>
        <taxon>Serpentes</taxon>
        <taxon>Colubroidea</taxon>
        <taxon>Elapidae</taxon>
        <taxon>Hydrophiinae</taxon>
        <taxon>Notechis</taxon>
    </lineage>
</organism>
<comment type="similarity">
    <text evidence="1">Belongs to the SEC6 family.</text>
</comment>
<name>A0A6J1V5M7_9SAUR</name>
<reference evidence="4" key="1">
    <citation type="submission" date="2025-08" db="UniProtKB">
        <authorList>
            <consortium name="RefSeq"/>
        </authorList>
    </citation>
    <scope>IDENTIFICATION</scope>
</reference>
<dbReference type="AlphaFoldDB" id="A0A6J1V5M7"/>
<accession>A0A6J1V5M7</accession>
<dbReference type="PANTHER" id="PTHR21292:SF4">
    <property type="entry name" value="TUMOR NECROSIS FACTOR ALPHA-INDUCED PROTEIN 2"/>
    <property type="match status" value="1"/>
</dbReference>
<gene>
    <name evidence="4" type="primary">LOC113420328</name>
</gene>
<feature type="compositionally biased region" description="Basic and acidic residues" evidence="2">
    <location>
        <begin position="45"/>
        <end position="59"/>
    </location>
</feature>
<sequence length="696" mass="80872">MQKSRPFFYSSPPKLVKQTESKKTAKPSTSSESEPDSLSIESSSEEAHPKNHMRTENHKQTPPLECFPQSLLELSRTDRDKDKPKTGIIRKIVHFFDRGGKRKEKKPQEENCQPITVDQIKKLIKSQHFYEASQHLIVMQKESNSNLDSSNDEKTLGNWAEIEVLLEVLCQKVFNIIQSSISIASTEPELLNNAVRVVIKWVEKEEEEEKERSIHSQFKTWKEEWRDTIQKSVEERMKASPVVDNKNLSTIASTFLYMGKTMKMDMITVVQHIKQHYPEDFQVCNTYAKFYHQYFSSQMAMFADFELSKEDNYLILNWVQNLYPKDIKNNSDLVKELDEANLGNLLPLEQIKQLEQTYLSQEVDFIRCCLDKCLKIEVNSWTQEAKPRILDNYYHSELSIDAIKAISEVQECAKAITREVGHQMSALLLTELLTFLQSYNNELEIFIRENNQNIYFEAIIIANINNFENFWTHTEKNTDSAESDVKTNIFSILENIRTTGFNVFLEPLFQESQTLLRQFNEKRWASCSDLMDEIITCMDARIRVFKMLKNPHRQVIMEKIHLFLVQKYIERLVWRKTTLKSPEKQNQLSELIRSHASILYTFCTENGSNATWLESALPSLAEIIRLQDPDAIKIEVCALVSKYPDIKRRQLRAILNIKSLSSSNLKSILSVLNIHGDATLPSSLLFSGIRLPFPLQ</sequence>
<dbReference type="Pfam" id="PF06046">
    <property type="entry name" value="Sec6"/>
    <property type="match status" value="1"/>
</dbReference>
<dbReference type="RefSeq" id="XP_026535963.1">
    <property type="nucleotide sequence ID" value="XM_026680178.1"/>
</dbReference>
<proteinExistence type="inferred from homology"/>
<evidence type="ECO:0000313" key="3">
    <source>
        <dbReference type="Proteomes" id="UP000504612"/>
    </source>
</evidence>
<protein>
    <submittedName>
        <fullName evidence="4">Tumor necrosis factor alpha-induced protein 2-like isoform X1</fullName>
    </submittedName>
</protein>
<dbReference type="GO" id="GO:0000145">
    <property type="term" value="C:exocyst"/>
    <property type="evidence" value="ECO:0007669"/>
    <property type="project" value="InterPro"/>
</dbReference>
<feature type="compositionally biased region" description="Low complexity" evidence="2">
    <location>
        <begin position="28"/>
        <end position="42"/>
    </location>
</feature>
<dbReference type="GeneID" id="113420328"/>
<dbReference type="PANTHER" id="PTHR21292">
    <property type="entry name" value="EXOCYST COMPLEX COMPONENT SEC6-RELATED"/>
    <property type="match status" value="1"/>
</dbReference>
<dbReference type="GO" id="GO:0006887">
    <property type="term" value="P:exocytosis"/>
    <property type="evidence" value="ECO:0007669"/>
    <property type="project" value="InterPro"/>
</dbReference>
<dbReference type="GO" id="GO:0000149">
    <property type="term" value="F:SNARE binding"/>
    <property type="evidence" value="ECO:0007669"/>
    <property type="project" value="TreeGrafter"/>
</dbReference>
<feature type="region of interest" description="Disordered" evidence="2">
    <location>
        <begin position="1"/>
        <end position="69"/>
    </location>
</feature>
<dbReference type="InterPro" id="IPR010326">
    <property type="entry name" value="EXOC3/Sec6"/>
</dbReference>
<dbReference type="InterPro" id="IPR042532">
    <property type="entry name" value="EXOC3/Sec6_C"/>
</dbReference>
<evidence type="ECO:0000256" key="1">
    <source>
        <dbReference type="ARBA" id="ARBA00009447"/>
    </source>
</evidence>
<dbReference type="Proteomes" id="UP000504612">
    <property type="component" value="Unplaced"/>
</dbReference>